<organism evidence="4 5">
    <name type="scientific">Acrobeloides nanus</name>
    <dbReference type="NCBI Taxonomy" id="290746"/>
    <lineage>
        <taxon>Eukaryota</taxon>
        <taxon>Metazoa</taxon>
        <taxon>Ecdysozoa</taxon>
        <taxon>Nematoda</taxon>
        <taxon>Chromadorea</taxon>
        <taxon>Rhabditida</taxon>
        <taxon>Tylenchina</taxon>
        <taxon>Cephalobomorpha</taxon>
        <taxon>Cephaloboidea</taxon>
        <taxon>Cephalobidae</taxon>
        <taxon>Acrobeloides</taxon>
    </lineage>
</organism>
<dbReference type="Pfam" id="PF00059">
    <property type="entry name" value="Lectin_C"/>
    <property type="match status" value="1"/>
</dbReference>
<feature type="chain" id="PRO_5037401246" evidence="2">
    <location>
        <begin position="21"/>
        <end position="386"/>
    </location>
</feature>
<evidence type="ECO:0000256" key="1">
    <source>
        <dbReference type="SAM" id="Phobius"/>
    </source>
</evidence>
<dbReference type="AlphaFoldDB" id="A0A914CGE6"/>
<keyword evidence="1" id="KW-0472">Membrane</keyword>
<dbReference type="CDD" id="cd00037">
    <property type="entry name" value="CLECT"/>
    <property type="match status" value="1"/>
</dbReference>
<feature type="domain" description="C-type lectin" evidence="3">
    <location>
        <begin position="30"/>
        <end position="146"/>
    </location>
</feature>
<dbReference type="Gene3D" id="3.10.100.10">
    <property type="entry name" value="Mannose-Binding Protein A, subunit A"/>
    <property type="match status" value="1"/>
</dbReference>
<dbReference type="InterPro" id="IPR016187">
    <property type="entry name" value="CTDL_fold"/>
</dbReference>
<dbReference type="Proteomes" id="UP000887540">
    <property type="component" value="Unplaced"/>
</dbReference>
<dbReference type="WBParaSite" id="ACRNAN_scaffold1055.g14211.t1">
    <property type="protein sequence ID" value="ACRNAN_scaffold1055.g14211.t1"/>
    <property type="gene ID" value="ACRNAN_scaffold1055.g14211"/>
</dbReference>
<evidence type="ECO:0000256" key="2">
    <source>
        <dbReference type="SAM" id="SignalP"/>
    </source>
</evidence>
<keyword evidence="1" id="KW-0812">Transmembrane</keyword>
<proteinExistence type="predicted"/>
<evidence type="ECO:0000313" key="4">
    <source>
        <dbReference type="Proteomes" id="UP000887540"/>
    </source>
</evidence>
<dbReference type="InterPro" id="IPR016186">
    <property type="entry name" value="C-type_lectin-like/link_sf"/>
</dbReference>
<dbReference type="InterPro" id="IPR050111">
    <property type="entry name" value="C-type_lectin/snaclec_domain"/>
</dbReference>
<feature type="signal peptide" evidence="2">
    <location>
        <begin position="1"/>
        <end position="20"/>
    </location>
</feature>
<dbReference type="SUPFAM" id="SSF56436">
    <property type="entry name" value="C-type lectin-like"/>
    <property type="match status" value="1"/>
</dbReference>
<dbReference type="PROSITE" id="PS50041">
    <property type="entry name" value="C_TYPE_LECTIN_2"/>
    <property type="match status" value="1"/>
</dbReference>
<protein>
    <submittedName>
        <fullName evidence="5">C-type lectin domain-containing protein</fullName>
    </submittedName>
</protein>
<accession>A0A914CGE6</accession>
<keyword evidence="1" id="KW-1133">Transmembrane helix</keyword>
<reference evidence="5" key="1">
    <citation type="submission" date="2022-11" db="UniProtKB">
        <authorList>
            <consortium name="WormBaseParasite"/>
        </authorList>
    </citation>
    <scope>IDENTIFICATION</scope>
</reference>
<evidence type="ECO:0000259" key="3">
    <source>
        <dbReference type="PROSITE" id="PS50041"/>
    </source>
</evidence>
<dbReference type="SMART" id="SM00034">
    <property type="entry name" value="CLECT"/>
    <property type="match status" value="1"/>
</dbReference>
<evidence type="ECO:0000313" key="5">
    <source>
        <dbReference type="WBParaSite" id="ACRNAN_scaffold1055.g14211.t1"/>
    </source>
</evidence>
<dbReference type="PANTHER" id="PTHR22803">
    <property type="entry name" value="MANNOSE, PHOSPHOLIPASE, LECTIN RECEPTOR RELATED"/>
    <property type="match status" value="1"/>
</dbReference>
<keyword evidence="4" id="KW-1185">Reference proteome</keyword>
<keyword evidence="2" id="KW-0732">Signal</keyword>
<feature type="transmembrane region" description="Helical" evidence="1">
    <location>
        <begin position="232"/>
        <end position="252"/>
    </location>
</feature>
<name>A0A914CGE6_9BILA</name>
<dbReference type="InterPro" id="IPR001304">
    <property type="entry name" value="C-type_lectin-like"/>
</dbReference>
<sequence length="386" mass="43048">MKTLSIFIFLIVQIISNIETCPSWTIAGPNGNFCYIFLENYGAFSFAENDCVSRGGHIASVKDAITNSFLRNHAITSFGVSNPNFTYWLGGINIERGDNYVWTDGSKFSYENWASGQPPVNPNYCVEQQTSSGQWIAEDCETNFRYYACEISVNATFPSTTPSVGHCNAKECQYACENEGRRAAVSWAFRFCDPPKEAVLLRKQYVVISHFYVQLNQVKGNRKRSYSKMNPVLVIAIYSFFLSSILNLCCYAGPIRLMNMKWAERFQPRYYQRSVPNSNEGSDVTDSMEKEYKKISYSDQGLADLAEIGDLVGGADPESASLLRPWYSMVEMSANGNKAGIGSYLHVLPDEEYGDKPIYSLGGSVGGGIEPSGIKSGYMTKPFGRK</sequence>